<evidence type="ECO:0000313" key="2">
    <source>
        <dbReference type="Proteomes" id="UP000198908"/>
    </source>
</evidence>
<keyword evidence="2" id="KW-1185">Reference proteome</keyword>
<gene>
    <name evidence="1" type="ORF">SAMN05421548_1253</name>
</gene>
<accession>A0A1G6XDH6</accession>
<protein>
    <submittedName>
        <fullName evidence="1">Uncharacterized protein</fullName>
    </submittedName>
</protein>
<proteinExistence type="predicted"/>
<name>A0A1G6XDH6_9BURK</name>
<reference evidence="2" key="1">
    <citation type="submission" date="2016-09" db="EMBL/GenBank/DDBJ databases">
        <authorList>
            <person name="Varghese N."/>
            <person name="Submissions S."/>
        </authorList>
    </citation>
    <scope>NUCLEOTIDE SEQUENCE [LARGE SCALE GENOMIC DNA]</scope>
    <source>
        <strain evidence="2">TNe-862</strain>
    </source>
</reference>
<dbReference type="EMBL" id="FMYQ01000025">
    <property type="protein sequence ID" value="SDD76210.1"/>
    <property type="molecule type" value="Genomic_DNA"/>
</dbReference>
<dbReference type="AlphaFoldDB" id="A0A1G6XDH6"/>
<evidence type="ECO:0000313" key="1">
    <source>
        <dbReference type="EMBL" id="SDD76210.1"/>
    </source>
</evidence>
<organism evidence="1 2">
    <name type="scientific">Paraburkholderia lycopersici</name>
    <dbReference type="NCBI Taxonomy" id="416944"/>
    <lineage>
        <taxon>Bacteria</taxon>
        <taxon>Pseudomonadati</taxon>
        <taxon>Pseudomonadota</taxon>
        <taxon>Betaproteobacteria</taxon>
        <taxon>Burkholderiales</taxon>
        <taxon>Burkholderiaceae</taxon>
        <taxon>Paraburkholderia</taxon>
    </lineage>
</organism>
<sequence length="42" mass="5067">MQQRIVNCTTLVWIGYFNSQKLWVSSIFLDQRCQLPNFFGHF</sequence>
<dbReference type="Proteomes" id="UP000198908">
    <property type="component" value="Unassembled WGS sequence"/>
</dbReference>